<accession>A0A9N9NMQ9</accession>
<gene>
    <name evidence="1" type="ORF">FCALED_LOCUS15880</name>
</gene>
<dbReference type="EMBL" id="CAJVPQ010016121">
    <property type="protein sequence ID" value="CAG8744769.1"/>
    <property type="molecule type" value="Genomic_DNA"/>
</dbReference>
<protein>
    <submittedName>
        <fullName evidence="1">17172_t:CDS:1</fullName>
    </submittedName>
</protein>
<sequence>SEAFNNKFDYLYDVVTMDWHFIMYTPEKIYCVKEDYYLPLTEDILEDDRGFLQNLKKVME</sequence>
<reference evidence="1" key="1">
    <citation type="submission" date="2021-06" db="EMBL/GenBank/DDBJ databases">
        <authorList>
            <person name="Kallberg Y."/>
            <person name="Tangrot J."/>
            <person name="Rosling A."/>
        </authorList>
    </citation>
    <scope>NUCLEOTIDE SEQUENCE</scope>
    <source>
        <strain evidence="1">UK204</strain>
    </source>
</reference>
<name>A0A9N9NMQ9_9GLOM</name>
<proteinExistence type="predicted"/>
<feature type="non-terminal residue" evidence="1">
    <location>
        <position position="1"/>
    </location>
</feature>
<dbReference type="AlphaFoldDB" id="A0A9N9NMQ9"/>
<keyword evidence="2" id="KW-1185">Reference proteome</keyword>
<comment type="caution">
    <text evidence="1">The sequence shown here is derived from an EMBL/GenBank/DDBJ whole genome shotgun (WGS) entry which is preliminary data.</text>
</comment>
<feature type="non-terminal residue" evidence="1">
    <location>
        <position position="60"/>
    </location>
</feature>
<evidence type="ECO:0000313" key="2">
    <source>
        <dbReference type="Proteomes" id="UP000789570"/>
    </source>
</evidence>
<dbReference type="Proteomes" id="UP000789570">
    <property type="component" value="Unassembled WGS sequence"/>
</dbReference>
<dbReference type="OrthoDB" id="2412213at2759"/>
<evidence type="ECO:0000313" key="1">
    <source>
        <dbReference type="EMBL" id="CAG8744769.1"/>
    </source>
</evidence>
<organism evidence="1 2">
    <name type="scientific">Funneliformis caledonium</name>
    <dbReference type="NCBI Taxonomy" id="1117310"/>
    <lineage>
        <taxon>Eukaryota</taxon>
        <taxon>Fungi</taxon>
        <taxon>Fungi incertae sedis</taxon>
        <taxon>Mucoromycota</taxon>
        <taxon>Glomeromycotina</taxon>
        <taxon>Glomeromycetes</taxon>
        <taxon>Glomerales</taxon>
        <taxon>Glomeraceae</taxon>
        <taxon>Funneliformis</taxon>
    </lineage>
</organism>